<keyword evidence="1" id="KW-0812">Transmembrane</keyword>
<name>A0A1M6GXD5_9CLOT</name>
<dbReference type="EMBL" id="FQZO01000003">
    <property type="protein sequence ID" value="SHJ14606.1"/>
    <property type="molecule type" value="Genomic_DNA"/>
</dbReference>
<organism evidence="3 4">
    <name type="scientific">Clostridium amylolyticum</name>
    <dbReference type="NCBI Taxonomy" id="1121298"/>
    <lineage>
        <taxon>Bacteria</taxon>
        <taxon>Bacillati</taxon>
        <taxon>Bacillota</taxon>
        <taxon>Clostridia</taxon>
        <taxon>Eubacteriales</taxon>
        <taxon>Clostridiaceae</taxon>
        <taxon>Clostridium</taxon>
    </lineage>
</organism>
<dbReference type="STRING" id="1121298.SAMN05444401_2283"/>
<evidence type="ECO:0000259" key="2">
    <source>
        <dbReference type="PROSITE" id="PS50887"/>
    </source>
</evidence>
<keyword evidence="1" id="KW-1133">Transmembrane helix</keyword>
<dbReference type="NCBIfam" id="TIGR00254">
    <property type="entry name" value="GGDEF"/>
    <property type="match status" value="1"/>
</dbReference>
<feature type="transmembrane region" description="Helical" evidence="1">
    <location>
        <begin position="99"/>
        <end position="117"/>
    </location>
</feature>
<proteinExistence type="predicted"/>
<dbReference type="Gene3D" id="6.10.340.10">
    <property type="match status" value="1"/>
</dbReference>
<dbReference type="Pfam" id="PF00990">
    <property type="entry name" value="GGDEF"/>
    <property type="match status" value="1"/>
</dbReference>
<sequence length="571" mass="65605">MDKKRNVLIILLLTFLNFITNFLPLSFLISVDFIFGNVFSMLVAVIYGPWIGLISSLIGNYSTILIWDHGYAMINMAIQTLVVGFVFKNHYRYSTEAVLGYWIIFGAPYIFVIYYFFLNNSANAAIMIVLKQSINELINIMVVNIILIVLIRNKLFNAVREKFQKFSIEFIIKNSVAGITIITLLLFSVVSVNRSYNILMESLRNELKHSIIQVKNKIYLDEISMDNSSLNTSSQQENLKHDIIVVNSKNEVLWSSKRKITGQVFNEGMIDYFYLNEKGKTRMQKAANKPIMEKGSFMYKSNNYTIYSLSSKNILFTKLNNEKLIYFYTILGLFIIIIIISTYVSKRLSKPLELISRSVGDFNKHKNKENIKVKYNTSIKEVSELIDSFNTSVDRLVEANDALKESNNQLINISFTDEITNLANYRYLNEYWMQKRKELTKLCLLFIDIDNFKLINENFGQAVGDGILKKVSRLINGKIRDSDLLIRYGIDEFIVLLDGLEIEEGATIGEEIRKSIGRIKWDNVRQGLIVTVSMGITYSDNIEEHLEEIVGRAEECLITSKETGKNKITAG</sequence>
<evidence type="ECO:0000313" key="3">
    <source>
        <dbReference type="EMBL" id="SHJ14606.1"/>
    </source>
</evidence>
<feature type="transmembrane region" description="Helical" evidence="1">
    <location>
        <begin position="176"/>
        <end position="196"/>
    </location>
</feature>
<feature type="transmembrane region" description="Helical" evidence="1">
    <location>
        <begin position="325"/>
        <end position="344"/>
    </location>
</feature>
<dbReference type="PANTHER" id="PTHR45138:SF9">
    <property type="entry name" value="DIGUANYLATE CYCLASE DGCM-RELATED"/>
    <property type="match status" value="1"/>
</dbReference>
<dbReference type="Gene3D" id="3.30.70.270">
    <property type="match status" value="1"/>
</dbReference>
<dbReference type="CDD" id="cd01949">
    <property type="entry name" value="GGDEF"/>
    <property type="match status" value="1"/>
</dbReference>
<protein>
    <submittedName>
        <fullName evidence="3">Diguanylate cyclase (GGDEF) domain-containing protein</fullName>
    </submittedName>
</protein>
<dbReference type="OrthoDB" id="1938472at2"/>
<dbReference type="PANTHER" id="PTHR45138">
    <property type="entry name" value="REGULATORY COMPONENTS OF SENSORY TRANSDUCTION SYSTEM"/>
    <property type="match status" value="1"/>
</dbReference>
<dbReference type="Gene3D" id="1.10.1760.20">
    <property type="match status" value="1"/>
</dbReference>
<feature type="transmembrane region" description="Helical" evidence="1">
    <location>
        <begin position="6"/>
        <end position="31"/>
    </location>
</feature>
<feature type="transmembrane region" description="Helical" evidence="1">
    <location>
        <begin position="38"/>
        <end position="58"/>
    </location>
</feature>
<feature type="domain" description="GGDEF" evidence="2">
    <location>
        <begin position="440"/>
        <end position="571"/>
    </location>
</feature>
<reference evidence="3 4" key="1">
    <citation type="submission" date="2016-11" db="EMBL/GenBank/DDBJ databases">
        <authorList>
            <person name="Jaros S."/>
            <person name="Januszkiewicz K."/>
            <person name="Wedrychowicz H."/>
        </authorList>
    </citation>
    <scope>NUCLEOTIDE SEQUENCE [LARGE SCALE GENOMIC DNA]</scope>
    <source>
        <strain evidence="3 4">DSM 21864</strain>
    </source>
</reference>
<dbReference type="AlphaFoldDB" id="A0A1M6GXD5"/>
<dbReference type="InterPro" id="IPR029787">
    <property type="entry name" value="Nucleotide_cyclase"/>
</dbReference>
<gene>
    <name evidence="3" type="ORF">SAMN05444401_2283</name>
</gene>
<evidence type="ECO:0000313" key="4">
    <source>
        <dbReference type="Proteomes" id="UP000184080"/>
    </source>
</evidence>
<feature type="transmembrane region" description="Helical" evidence="1">
    <location>
        <begin position="137"/>
        <end position="155"/>
    </location>
</feature>
<keyword evidence="1" id="KW-0472">Membrane</keyword>
<dbReference type="InterPro" id="IPR050469">
    <property type="entry name" value="Diguanylate_Cyclase"/>
</dbReference>
<dbReference type="InterPro" id="IPR000160">
    <property type="entry name" value="GGDEF_dom"/>
</dbReference>
<dbReference type="PROSITE" id="PS50887">
    <property type="entry name" value="GGDEF"/>
    <property type="match status" value="1"/>
</dbReference>
<dbReference type="InterPro" id="IPR043128">
    <property type="entry name" value="Rev_trsase/Diguanyl_cyclase"/>
</dbReference>
<dbReference type="SUPFAM" id="SSF55073">
    <property type="entry name" value="Nucleotide cyclase"/>
    <property type="match status" value="1"/>
</dbReference>
<keyword evidence="4" id="KW-1185">Reference proteome</keyword>
<accession>A0A1M6GXD5</accession>
<feature type="transmembrane region" description="Helical" evidence="1">
    <location>
        <begin position="70"/>
        <end position="87"/>
    </location>
</feature>
<evidence type="ECO:0000256" key="1">
    <source>
        <dbReference type="SAM" id="Phobius"/>
    </source>
</evidence>
<dbReference type="RefSeq" id="WP_073006588.1">
    <property type="nucleotide sequence ID" value="NZ_FQZO01000003.1"/>
</dbReference>
<dbReference type="GO" id="GO:0052621">
    <property type="term" value="F:diguanylate cyclase activity"/>
    <property type="evidence" value="ECO:0007669"/>
    <property type="project" value="TreeGrafter"/>
</dbReference>
<dbReference type="Proteomes" id="UP000184080">
    <property type="component" value="Unassembled WGS sequence"/>
</dbReference>
<dbReference type="SMART" id="SM00267">
    <property type="entry name" value="GGDEF"/>
    <property type="match status" value="1"/>
</dbReference>